<keyword evidence="2" id="KW-0808">Transferase</keyword>
<dbReference type="Pfam" id="PF00294">
    <property type="entry name" value="PfkB"/>
    <property type="match status" value="1"/>
</dbReference>
<name>A0A9E5MFR0_9MICO</name>
<comment type="caution">
    <text evidence="7">The sequence shown here is derived from an EMBL/GenBank/DDBJ whole genome shotgun (WGS) entry which is preliminary data.</text>
</comment>
<dbReference type="GO" id="GO:0016301">
    <property type="term" value="F:kinase activity"/>
    <property type="evidence" value="ECO:0007669"/>
    <property type="project" value="UniProtKB-KW"/>
</dbReference>
<evidence type="ECO:0000256" key="5">
    <source>
        <dbReference type="ARBA" id="ARBA00022840"/>
    </source>
</evidence>
<dbReference type="InterPro" id="IPR050306">
    <property type="entry name" value="PfkB_Carbo_kinase"/>
</dbReference>
<dbReference type="SUPFAM" id="SSF53613">
    <property type="entry name" value="Ribokinase-like"/>
    <property type="match status" value="1"/>
</dbReference>
<keyword evidence="8" id="KW-1185">Reference proteome</keyword>
<dbReference type="AlphaFoldDB" id="A0A9E5MFR0"/>
<organism evidence="7 8">
    <name type="scientific">Microcella pacifica</name>
    <dbReference type="NCBI Taxonomy" id="2591847"/>
    <lineage>
        <taxon>Bacteria</taxon>
        <taxon>Bacillati</taxon>
        <taxon>Actinomycetota</taxon>
        <taxon>Actinomycetes</taxon>
        <taxon>Micrococcales</taxon>
        <taxon>Microbacteriaceae</taxon>
        <taxon>Microcella</taxon>
    </lineage>
</organism>
<reference evidence="7 8" key="1">
    <citation type="submission" date="2019-06" db="EMBL/GenBank/DDBJ databases">
        <authorList>
            <person name="De-Chao Zhang Q."/>
        </authorList>
    </citation>
    <scope>NUCLEOTIDE SEQUENCE [LARGE SCALE GENOMIC DNA]</scope>
    <source>
        <strain evidence="7 8">KN1116</strain>
    </source>
</reference>
<dbReference type="OrthoDB" id="9795789at2"/>
<comment type="similarity">
    <text evidence="1">Belongs to the carbohydrate kinase PfkB family.</text>
</comment>
<evidence type="ECO:0000256" key="3">
    <source>
        <dbReference type="ARBA" id="ARBA00022741"/>
    </source>
</evidence>
<dbReference type="CDD" id="cd01167">
    <property type="entry name" value="bac_FRK"/>
    <property type="match status" value="1"/>
</dbReference>
<reference evidence="7 8" key="2">
    <citation type="submission" date="2020-03" db="EMBL/GenBank/DDBJ databases">
        <title>Chryseoglobus sp. isolated from a deep-sea seamount.</title>
        <authorList>
            <person name="Zhang D.-C."/>
        </authorList>
    </citation>
    <scope>NUCLEOTIDE SEQUENCE [LARGE SCALE GENOMIC DNA]</scope>
    <source>
        <strain evidence="7 8">KN1116</strain>
    </source>
</reference>
<dbReference type="InterPro" id="IPR011611">
    <property type="entry name" value="PfkB_dom"/>
</dbReference>
<keyword evidence="4 7" id="KW-0418">Kinase</keyword>
<dbReference type="EMBL" id="VIKT02000028">
    <property type="protein sequence ID" value="NHF64007.1"/>
    <property type="molecule type" value="Genomic_DNA"/>
</dbReference>
<evidence type="ECO:0000256" key="4">
    <source>
        <dbReference type="ARBA" id="ARBA00022777"/>
    </source>
</evidence>
<evidence type="ECO:0000259" key="6">
    <source>
        <dbReference type="Pfam" id="PF00294"/>
    </source>
</evidence>
<dbReference type="InterPro" id="IPR029056">
    <property type="entry name" value="Ribokinase-like"/>
</dbReference>
<dbReference type="PANTHER" id="PTHR43085:SF1">
    <property type="entry name" value="PSEUDOURIDINE KINASE-RELATED"/>
    <property type="match status" value="1"/>
</dbReference>
<gene>
    <name evidence="7" type="ORF">FK219_012310</name>
</gene>
<dbReference type="RefSeq" id="WP_152584213.1">
    <property type="nucleotide sequence ID" value="NZ_VIKT02000028.1"/>
</dbReference>
<dbReference type="Proteomes" id="UP000818266">
    <property type="component" value="Unassembled WGS sequence"/>
</dbReference>
<protein>
    <submittedName>
        <fullName evidence="7">Carbohydrate kinase</fullName>
    </submittedName>
</protein>
<sequence>MTEERRRATRALVLGESLIDIILDGETRTEVPGGSPMNLSIGLARQGIDVAFITSLGADRHADTIERRLVHEGVDVYTPRRAGRTCTATATLDDRGTPSYDFDLTWMLDHTDTPAGVPDVVHFGSLGSALQPGADQVDELVARYRGDALVTYDPNIRPRIEPDRDAARARVDRHAALSDIVKASDEDLAYLHPELVADPADIADEVREAMIESTIARWLAAGTSLVVITRAEHGIDMATAQTRLHIPGHHPTVVDTIGGGDAFMAGLIAGLDVVGLFGATGRDTLSTLAPHTLRRAGSWAQRTAEITVGRVGADPPTSVELLPRREA</sequence>
<dbReference type="Gene3D" id="3.40.1190.20">
    <property type="match status" value="1"/>
</dbReference>
<keyword evidence="3" id="KW-0547">Nucleotide-binding</keyword>
<dbReference type="PROSITE" id="PS00584">
    <property type="entry name" value="PFKB_KINASES_2"/>
    <property type="match status" value="1"/>
</dbReference>
<evidence type="ECO:0000256" key="2">
    <source>
        <dbReference type="ARBA" id="ARBA00022679"/>
    </source>
</evidence>
<keyword evidence="5" id="KW-0067">ATP-binding</keyword>
<proteinExistence type="inferred from homology"/>
<dbReference type="PANTHER" id="PTHR43085">
    <property type="entry name" value="HEXOKINASE FAMILY MEMBER"/>
    <property type="match status" value="1"/>
</dbReference>
<dbReference type="InterPro" id="IPR002173">
    <property type="entry name" value="Carboh/pur_kinase_PfkB_CS"/>
</dbReference>
<feature type="domain" description="Carbohydrate kinase PfkB" evidence="6">
    <location>
        <begin position="12"/>
        <end position="316"/>
    </location>
</feature>
<evidence type="ECO:0000313" key="8">
    <source>
        <dbReference type="Proteomes" id="UP000818266"/>
    </source>
</evidence>
<evidence type="ECO:0000313" key="7">
    <source>
        <dbReference type="EMBL" id="NHF64007.1"/>
    </source>
</evidence>
<dbReference type="GO" id="GO:0005524">
    <property type="term" value="F:ATP binding"/>
    <property type="evidence" value="ECO:0007669"/>
    <property type="project" value="UniProtKB-KW"/>
</dbReference>
<accession>A0A9E5MFR0</accession>
<evidence type="ECO:0000256" key="1">
    <source>
        <dbReference type="ARBA" id="ARBA00010688"/>
    </source>
</evidence>